<dbReference type="EMBL" id="VOHM01000008">
    <property type="protein sequence ID" value="TWT26607.1"/>
    <property type="molecule type" value="Genomic_DNA"/>
</dbReference>
<gene>
    <name evidence="3" type="ORF">FRX94_05090</name>
</gene>
<dbReference type="Gene3D" id="3.40.190.120">
    <property type="entry name" value="Osmoprotection protein (prox), domain 2"/>
    <property type="match status" value="1"/>
</dbReference>
<dbReference type="OrthoDB" id="9781705at2"/>
<dbReference type="SUPFAM" id="SSF53850">
    <property type="entry name" value="Periplasmic binding protein-like II"/>
    <property type="match status" value="1"/>
</dbReference>
<feature type="chain" id="PRO_5039209983" evidence="1">
    <location>
        <begin position="19"/>
        <end position="307"/>
    </location>
</feature>
<reference evidence="3 4" key="1">
    <citation type="submission" date="2019-08" db="EMBL/GenBank/DDBJ databases">
        <authorList>
            <person name="Lei W."/>
        </authorList>
    </citation>
    <scope>NUCLEOTIDE SEQUENCE [LARGE SCALE GENOMIC DNA]</scope>
    <source>
        <strain evidence="3 4">CCUG 58627</strain>
    </source>
</reference>
<dbReference type="GO" id="GO:0022857">
    <property type="term" value="F:transmembrane transporter activity"/>
    <property type="evidence" value="ECO:0007669"/>
    <property type="project" value="InterPro"/>
</dbReference>
<evidence type="ECO:0000259" key="2">
    <source>
        <dbReference type="Pfam" id="PF04069"/>
    </source>
</evidence>
<dbReference type="GO" id="GO:0043190">
    <property type="term" value="C:ATP-binding cassette (ABC) transporter complex"/>
    <property type="evidence" value="ECO:0007669"/>
    <property type="project" value="InterPro"/>
</dbReference>
<evidence type="ECO:0000256" key="1">
    <source>
        <dbReference type="SAM" id="SignalP"/>
    </source>
</evidence>
<dbReference type="CDD" id="cd13606">
    <property type="entry name" value="PBP2_ProX_like"/>
    <property type="match status" value="1"/>
</dbReference>
<dbReference type="Pfam" id="PF04069">
    <property type="entry name" value="OpuAC"/>
    <property type="match status" value="1"/>
</dbReference>
<comment type="caution">
    <text evidence="3">The sequence shown here is derived from an EMBL/GenBank/DDBJ whole genome shotgun (WGS) entry which is preliminary data.</text>
</comment>
<organism evidence="3 4">
    <name type="scientific">Corynebacterium canis</name>
    <dbReference type="NCBI Taxonomy" id="679663"/>
    <lineage>
        <taxon>Bacteria</taxon>
        <taxon>Bacillati</taxon>
        <taxon>Actinomycetota</taxon>
        <taxon>Actinomycetes</taxon>
        <taxon>Mycobacteriales</taxon>
        <taxon>Corynebacteriaceae</taxon>
        <taxon>Corynebacterium</taxon>
    </lineage>
</organism>
<sequence length="307" mass="33291">MKKTIFCALAALFLAACVHDPLNTPTSSDSTNTTVQNGKHITIGTANFPESEIIGQIWAVALEQEGFDVEVRSGIGSREAYLRALQEGTIDLVPEYSGNLAQYYIKESGQPELPLGASNKEVLDALNRVLPAGLSTGKIAPGESKDAFRVTREFAEQHHLVTLEDLKDMEGLRLAGNPELKDRPYGPKGLEEVYNIPAVELVPISDGGGPLTIAALNDGAAELADIYTTSPTFDADLVTLEDNKNLVLPQHILPLMRGKAINSEARDILNSVTERLTTEALKEMNARNVGDEKKEPRALATEFVQQN</sequence>
<dbReference type="RefSeq" id="WP_146324051.1">
    <property type="nucleotide sequence ID" value="NZ_BAABLR010000024.1"/>
</dbReference>
<proteinExistence type="predicted"/>
<name>A0A5C5ULB6_9CORY</name>
<feature type="domain" description="ABC-type glycine betaine transport system substrate-binding" evidence="2">
    <location>
        <begin position="39"/>
        <end position="306"/>
    </location>
</feature>
<accession>A0A5C5ULB6</accession>
<dbReference type="Gene3D" id="3.40.190.10">
    <property type="entry name" value="Periplasmic binding protein-like II"/>
    <property type="match status" value="1"/>
</dbReference>
<dbReference type="PROSITE" id="PS51257">
    <property type="entry name" value="PROKAR_LIPOPROTEIN"/>
    <property type="match status" value="1"/>
</dbReference>
<feature type="signal peptide" evidence="1">
    <location>
        <begin position="1"/>
        <end position="18"/>
    </location>
</feature>
<evidence type="ECO:0000313" key="4">
    <source>
        <dbReference type="Proteomes" id="UP000320791"/>
    </source>
</evidence>
<dbReference type="AlphaFoldDB" id="A0A5C5ULB6"/>
<keyword evidence="4" id="KW-1185">Reference proteome</keyword>
<protein>
    <submittedName>
        <fullName evidence="3">ABC transporter substrate-binding protein</fullName>
    </submittedName>
</protein>
<evidence type="ECO:0000313" key="3">
    <source>
        <dbReference type="EMBL" id="TWT26607.1"/>
    </source>
</evidence>
<keyword evidence="1" id="KW-0732">Signal</keyword>
<dbReference type="Proteomes" id="UP000320791">
    <property type="component" value="Unassembled WGS sequence"/>
</dbReference>
<dbReference type="InterPro" id="IPR007210">
    <property type="entry name" value="ABC_Gly_betaine_transp_sub-bd"/>
</dbReference>